<reference evidence="2" key="1">
    <citation type="journal article" date="2015" name="Nature">
        <title>Complex archaea that bridge the gap between prokaryotes and eukaryotes.</title>
        <authorList>
            <person name="Spang A."/>
            <person name="Saw J.H."/>
            <person name="Jorgensen S.L."/>
            <person name="Zaremba-Niedzwiedzka K."/>
            <person name="Martijn J."/>
            <person name="Lind A.E."/>
            <person name="van Eijk R."/>
            <person name="Schleper C."/>
            <person name="Guy L."/>
            <person name="Ettema T.J."/>
        </authorList>
    </citation>
    <scope>NUCLEOTIDE SEQUENCE</scope>
</reference>
<feature type="compositionally biased region" description="Polar residues" evidence="1">
    <location>
        <begin position="107"/>
        <end position="117"/>
    </location>
</feature>
<gene>
    <name evidence="2" type="ORF">LCGC14_2604640</name>
</gene>
<name>A0A0F9A7N4_9ZZZZ</name>
<comment type="caution">
    <text evidence="2">The sequence shown here is derived from an EMBL/GenBank/DDBJ whole genome shotgun (WGS) entry which is preliminary data.</text>
</comment>
<feature type="region of interest" description="Disordered" evidence="1">
    <location>
        <begin position="94"/>
        <end position="117"/>
    </location>
</feature>
<evidence type="ECO:0000256" key="1">
    <source>
        <dbReference type="SAM" id="MobiDB-lite"/>
    </source>
</evidence>
<evidence type="ECO:0000313" key="2">
    <source>
        <dbReference type="EMBL" id="KKL05579.1"/>
    </source>
</evidence>
<dbReference type="EMBL" id="LAZR01044055">
    <property type="protein sequence ID" value="KKL05579.1"/>
    <property type="molecule type" value="Genomic_DNA"/>
</dbReference>
<accession>A0A0F9A7N4</accession>
<protein>
    <submittedName>
        <fullName evidence="2">Uncharacterized protein</fullName>
    </submittedName>
</protein>
<feature type="compositionally biased region" description="Basic residues" evidence="1">
    <location>
        <begin position="94"/>
        <end position="103"/>
    </location>
</feature>
<feature type="non-terminal residue" evidence="2">
    <location>
        <position position="1"/>
    </location>
</feature>
<sequence length="117" mass="13288">VEWKCGMEGYARRGDAPMCGPLADLFSNCPLNQAFVQALFCEMMTERNYGITAARSYVVQIDADGIAAHPLPRAMRAARRACYEHACASAAQRRARQARRRQQQQRTESCWNKNNYI</sequence>
<organism evidence="2">
    <name type="scientific">marine sediment metagenome</name>
    <dbReference type="NCBI Taxonomy" id="412755"/>
    <lineage>
        <taxon>unclassified sequences</taxon>
        <taxon>metagenomes</taxon>
        <taxon>ecological metagenomes</taxon>
    </lineage>
</organism>
<dbReference type="AlphaFoldDB" id="A0A0F9A7N4"/>
<proteinExistence type="predicted"/>